<dbReference type="EMBL" id="BLXT01008249">
    <property type="protein sequence ID" value="GFO46960.1"/>
    <property type="molecule type" value="Genomic_DNA"/>
</dbReference>
<keyword evidence="2" id="KW-1185">Reference proteome</keyword>
<dbReference type="Proteomes" id="UP000735302">
    <property type="component" value="Unassembled WGS sequence"/>
</dbReference>
<reference evidence="1 2" key="1">
    <citation type="journal article" date="2021" name="Elife">
        <title>Chloroplast acquisition without the gene transfer in kleptoplastic sea slugs, Plakobranchus ocellatus.</title>
        <authorList>
            <person name="Maeda T."/>
            <person name="Takahashi S."/>
            <person name="Yoshida T."/>
            <person name="Shimamura S."/>
            <person name="Takaki Y."/>
            <person name="Nagai Y."/>
            <person name="Toyoda A."/>
            <person name="Suzuki Y."/>
            <person name="Arimoto A."/>
            <person name="Ishii H."/>
            <person name="Satoh N."/>
            <person name="Nishiyama T."/>
            <person name="Hasebe M."/>
            <person name="Maruyama T."/>
            <person name="Minagawa J."/>
            <person name="Obokata J."/>
            <person name="Shigenobu S."/>
        </authorList>
    </citation>
    <scope>NUCLEOTIDE SEQUENCE [LARGE SCALE GENOMIC DNA]</scope>
</reference>
<evidence type="ECO:0000313" key="2">
    <source>
        <dbReference type="Proteomes" id="UP000735302"/>
    </source>
</evidence>
<dbReference type="AlphaFoldDB" id="A0AAV4DS37"/>
<gene>
    <name evidence="1" type="ORF">PoB_007346500</name>
</gene>
<name>A0AAV4DS37_9GAST</name>
<protein>
    <submittedName>
        <fullName evidence="1">Uncharacterized protein</fullName>
    </submittedName>
</protein>
<accession>A0AAV4DS37</accession>
<comment type="caution">
    <text evidence="1">The sequence shown here is derived from an EMBL/GenBank/DDBJ whole genome shotgun (WGS) entry which is preliminary data.</text>
</comment>
<organism evidence="1 2">
    <name type="scientific">Plakobranchus ocellatus</name>
    <dbReference type="NCBI Taxonomy" id="259542"/>
    <lineage>
        <taxon>Eukaryota</taxon>
        <taxon>Metazoa</taxon>
        <taxon>Spiralia</taxon>
        <taxon>Lophotrochozoa</taxon>
        <taxon>Mollusca</taxon>
        <taxon>Gastropoda</taxon>
        <taxon>Heterobranchia</taxon>
        <taxon>Euthyneura</taxon>
        <taxon>Panpulmonata</taxon>
        <taxon>Sacoglossa</taxon>
        <taxon>Placobranchoidea</taxon>
        <taxon>Plakobranchidae</taxon>
        <taxon>Plakobranchus</taxon>
    </lineage>
</organism>
<sequence length="209" mass="25081">MKPYIFFQKLLKIEDIVTYESREANAYRREIYKDLSKVLENSGHRSQVLFIEEPQRNLRELKALGLLENGLIREDLQQPEGRPPQPVRQMEIIINNQYCIAGIKDTLQGPRQCRRRPLRGSEYCRSHDPRFRTQRTAARMHRFQRLREQIRQFVQHGRQAERELLQNSRRWPVHGQRPEPFRLPEQQQDTIQELGLTFTFSEGELMMQI</sequence>
<evidence type="ECO:0000313" key="1">
    <source>
        <dbReference type="EMBL" id="GFO46960.1"/>
    </source>
</evidence>
<proteinExistence type="predicted"/>